<protein>
    <submittedName>
        <fullName evidence="2">Uncharacterized protein</fullName>
    </submittedName>
</protein>
<dbReference type="KEGG" id="fax:FUAX_04900"/>
<dbReference type="Proteomes" id="UP001348817">
    <property type="component" value="Chromosome"/>
</dbReference>
<dbReference type="AlphaFoldDB" id="A0AAU9CJ95"/>
<name>A0AAU9CJ95_9BACT</name>
<sequence>MRTLTVYLLFAICPAAIGVAVTDFHLPLPLTSAHSAHPLIYVLLAVLALVSSGAYEPSDRQESSKRSFIRLFLISLAGIVTGELILFVEWYWITHPEYRNVPGDMAVGVSWLIVFLAVKTVVIFFAYILGFGFRKMLASRSLA</sequence>
<evidence type="ECO:0000313" key="2">
    <source>
        <dbReference type="EMBL" id="BDD08058.1"/>
    </source>
</evidence>
<organism evidence="2 3">
    <name type="scientific">Fulvitalea axinellae</name>
    <dbReference type="NCBI Taxonomy" id="1182444"/>
    <lineage>
        <taxon>Bacteria</taxon>
        <taxon>Pseudomonadati</taxon>
        <taxon>Bacteroidota</taxon>
        <taxon>Cytophagia</taxon>
        <taxon>Cytophagales</taxon>
        <taxon>Persicobacteraceae</taxon>
        <taxon>Fulvitalea</taxon>
    </lineage>
</organism>
<feature type="transmembrane region" description="Helical" evidence="1">
    <location>
        <begin position="105"/>
        <end position="130"/>
    </location>
</feature>
<keyword evidence="1" id="KW-1133">Transmembrane helix</keyword>
<evidence type="ECO:0000313" key="3">
    <source>
        <dbReference type="Proteomes" id="UP001348817"/>
    </source>
</evidence>
<gene>
    <name evidence="2" type="ORF">FUAX_04900</name>
</gene>
<feature type="transmembrane region" description="Helical" evidence="1">
    <location>
        <begin position="67"/>
        <end position="93"/>
    </location>
</feature>
<accession>A0AAU9CJ95</accession>
<dbReference type="EMBL" id="AP025314">
    <property type="protein sequence ID" value="BDD08058.1"/>
    <property type="molecule type" value="Genomic_DNA"/>
</dbReference>
<feature type="transmembrane region" description="Helical" evidence="1">
    <location>
        <begin position="36"/>
        <end position="55"/>
    </location>
</feature>
<keyword evidence="1" id="KW-0472">Membrane</keyword>
<dbReference type="RefSeq" id="WP_338393345.1">
    <property type="nucleotide sequence ID" value="NZ_AP025314.1"/>
</dbReference>
<evidence type="ECO:0000256" key="1">
    <source>
        <dbReference type="SAM" id="Phobius"/>
    </source>
</evidence>
<reference evidence="2 3" key="1">
    <citation type="submission" date="2021-12" db="EMBL/GenBank/DDBJ databases">
        <title>Genome sequencing of bacteria with rrn-lacking chromosome and rrn-plasmid.</title>
        <authorList>
            <person name="Anda M."/>
            <person name="Iwasaki W."/>
        </authorList>
    </citation>
    <scope>NUCLEOTIDE SEQUENCE [LARGE SCALE GENOMIC DNA]</scope>
    <source>
        <strain evidence="2 3">DSM 100852</strain>
    </source>
</reference>
<proteinExistence type="predicted"/>
<keyword evidence="1" id="KW-0812">Transmembrane</keyword>
<keyword evidence="3" id="KW-1185">Reference proteome</keyword>